<dbReference type="PANTHER" id="PTHR11014:SF63">
    <property type="entry name" value="METALLOPEPTIDASE, PUTATIVE (AFU_ORTHOLOGUE AFUA_6G09600)-RELATED"/>
    <property type="match status" value="1"/>
</dbReference>
<dbReference type="Pfam" id="PF01546">
    <property type="entry name" value="Peptidase_M20"/>
    <property type="match status" value="1"/>
</dbReference>
<name>X1U9J9_9ZZZZ</name>
<dbReference type="Gene3D" id="3.40.630.10">
    <property type="entry name" value="Zn peptidases"/>
    <property type="match status" value="1"/>
</dbReference>
<dbReference type="AlphaFoldDB" id="X1U9J9"/>
<comment type="caution">
    <text evidence="1">The sequence shown here is derived from an EMBL/GenBank/DDBJ whole genome shotgun (WGS) entry which is preliminary data.</text>
</comment>
<protein>
    <recommendedName>
        <fullName evidence="2">Peptidase M20 dimerisation domain-containing protein</fullName>
    </recommendedName>
</protein>
<dbReference type="PANTHER" id="PTHR11014">
    <property type="entry name" value="PEPTIDASE M20 FAMILY MEMBER"/>
    <property type="match status" value="1"/>
</dbReference>
<evidence type="ECO:0000313" key="1">
    <source>
        <dbReference type="EMBL" id="GAJ00292.1"/>
    </source>
</evidence>
<dbReference type="InterPro" id="IPR036264">
    <property type="entry name" value="Bact_exopeptidase_dim_dom"/>
</dbReference>
<accession>X1U9J9</accession>
<dbReference type="EMBL" id="BARW01017232">
    <property type="protein sequence ID" value="GAJ00292.1"/>
    <property type="molecule type" value="Genomic_DNA"/>
</dbReference>
<evidence type="ECO:0008006" key="2">
    <source>
        <dbReference type="Google" id="ProtNLM"/>
    </source>
</evidence>
<sequence>TPTLLTFGKVHGNGATNVIPDEVKIAGTFRTFNEAWRKRAHLEMKNLAVALAEESGGSCDFKVVQGYPSLVNNEKVTSEARKFTEEFIGKKNVFDLDLRMTSEDFAFYSQVFPSTFYRIGIKNVQKGITSSLHTPTFNVDEEAIIHGMGNMAWLAISFLKLEL</sequence>
<gene>
    <name evidence="1" type="ORF">S12H4_29821</name>
</gene>
<dbReference type="GO" id="GO:0016787">
    <property type="term" value="F:hydrolase activity"/>
    <property type="evidence" value="ECO:0007669"/>
    <property type="project" value="InterPro"/>
</dbReference>
<dbReference type="InterPro" id="IPR002933">
    <property type="entry name" value="Peptidase_M20"/>
</dbReference>
<dbReference type="SUPFAM" id="SSF53187">
    <property type="entry name" value="Zn-dependent exopeptidases"/>
    <property type="match status" value="1"/>
</dbReference>
<organism evidence="1">
    <name type="scientific">marine sediment metagenome</name>
    <dbReference type="NCBI Taxonomy" id="412755"/>
    <lineage>
        <taxon>unclassified sequences</taxon>
        <taxon>metagenomes</taxon>
        <taxon>ecological metagenomes</taxon>
    </lineage>
</organism>
<feature type="non-terminal residue" evidence="1">
    <location>
        <position position="1"/>
    </location>
</feature>
<dbReference type="Gene3D" id="3.30.70.360">
    <property type="match status" value="1"/>
</dbReference>
<proteinExistence type="predicted"/>
<reference evidence="1" key="1">
    <citation type="journal article" date="2014" name="Front. Microbiol.">
        <title>High frequency of phylogenetically diverse reductive dehalogenase-homologous genes in deep subseafloor sedimentary metagenomes.</title>
        <authorList>
            <person name="Kawai M."/>
            <person name="Futagami T."/>
            <person name="Toyoda A."/>
            <person name="Takaki Y."/>
            <person name="Nishi S."/>
            <person name="Hori S."/>
            <person name="Arai W."/>
            <person name="Tsubouchi T."/>
            <person name="Morono Y."/>
            <person name="Uchiyama I."/>
            <person name="Ito T."/>
            <person name="Fujiyama A."/>
            <person name="Inagaki F."/>
            <person name="Takami H."/>
        </authorList>
    </citation>
    <scope>NUCLEOTIDE SEQUENCE</scope>
    <source>
        <strain evidence="1">Expedition CK06-06</strain>
    </source>
</reference>
<dbReference type="SUPFAM" id="SSF55031">
    <property type="entry name" value="Bacterial exopeptidase dimerisation domain"/>
    <property type="match status" value="1"/>
</dbReference>
<dbReference type="InterPro" id="IPR017439">
    <property type="entry name" value="Amidohydrolase"/>
</dbReference>